<dbReference type="KEGG" id="hdi:HDIA_2852"/>
<dbReference type="GO" id="GO:0102943">
    <property type="term" value="F:trans-2,3-dihydro-3-hydroxy-anthranilate isomerase activity"/>
    <property type="evidence" value="ECO:0007669"/>
    <property type="project" value="UniProtKB-EC"/>
</dbReference>
<comment type="similarity">
    <text evidence="1">Belongs to the PhzF family.</text>
</comment>
<organism evidence="3 4">
    <name type="scientific">Hartmannibacter diazotrophicus</name>
    <dbReference type="NCBI Taxonomy" id="1482074"/>
    <lineage>
        <taxon>Bacteria</taxon>
        <taxon>Pseudomonadati</taxon>
        <taxon>Pseudomonadota</taxon>
        <taxon>Alphaproteobacteria</taxon>
        <taxon>Hyphomicrobiales</taxon>
        <taxon>Pleomorphomonadaceae</taxon>
        <taxon>Hartmannibacter</taxon>
    </lineage>
</organism>
<dbReference type="Proteomes" id="UP000223606">
    <property type="component" value="Chromosome 1"/>
</dbReference>
<dbReference type="OrthoDB" id="9788221at2"/>
<dbReference type="EC" id="5.3.3.17" evidence="3"/>
<gene>
    <name evidence="3" type="primary">phzF</name>
    <name evidence="3" type="ORF">HDIA_2852</name>
</gene>
<keyword evidence="3" id="KW-0413">Isomerase</keyword>
<dbReference type="RefSeq" id="WP_099556781.1">
    <property type="nucleotide sequence ID" value="NZ_LT960614.1"/>
</dbReference>
<dbReference type="Pfam" id="PF02567">
    <property type="entry name" value="PhzC-PhzF"/>
    <property type="match status" value="1"/>
</dbReference>
<evidence type="ECO:0000256" key="2">
    <source>
        <dbReference type="PIRSR" id="PIRSR016184-1"/>
    </source>
</evidence>
<dbReference type="Gene3D" id="3.10.310.10">
    <property type="entry name" value="Diaminopimelate Epimerase, Chain A, domain 1"/>
    <property type="match status" value="2"/>
</dbReference>
<sequence length="303" mass="32380">MKRDYMVLDVFTDRALAGNPLAVVLDGKELSTATMQAITREFNLSETVFVLPAEHPGHSAKIRIFTPAHELPFAGHPTIGTAIALAERRFDGVAERQDAVIVLEENIGAVRCAVELMPGKASRALFDLPKLPEAIPVEVPKDVVADAVGLEPNEIGFENHCVSAYSAGVPYVFIPVTDLEVIRRVKVNADKVLRALTSTGTSSLYFYTRDTQHVANDFHARMMSASMGVGEDPATGSAVAAFAGAIMRFDGATDGEHPMVIEQGYEMGRPSHIELELLVAGGKLSGARIAGSAVVVAEGSLRI</sequence>
<protein>
    <submittedName>
        <fullName evidence="3">Trans-2,3-dihydro-3-hydroxyanthranilate isomerase</fullName>
        <ecNumber evidence="3">5.3.3.17</ecNumber>
    </submittedName>
</protein>
<dbReference type="InterPro" id="IPR003719">
    <property type="entry name" value="Phenazine_PhzF-like"/>
</dbReference>
<proteinExistence type="inferred from homology"/>
<dbReference type="PANTHER" id="PTHR13774">
    <property type="entry name" value="PHENAZINE BIOSYNTHESIS PROTEIN"/>
    <property type="match status" value="1"/>
</dbReference>
<evidence type="ECO:0000313" key="4">
    <source>
        <dbReference type="Proteomes" id="UP000223606"/>
    </source>
</evidence>
<dbReference type="GO" id="GO:0005737">
    <property type="term" value="C:cytoplasm"/>
    <property type="evidence" value="ECO:0007669"/>
    <property type="project" value="TreeGrafter"/>
</dbReference>
<dbReference type="NCBIfam" id="TIGR00654">
    <property type="entry name" value="PhzF_family"/>
    <property type="match status" value="1"/>
</dbReference>
<feature type="active site" evidence="2">
    <location>
        <position position="46"/>
    </location>
</feature>
<name>A0A2C9D812_9HYPH</name>
<dbReference type="EMBL" id="LT960614">
    <property type="protein sequence ID" value="SON56393.1"/>
    <property type="molecule type" value="Genomic_DNA"/>
</dbReference>
<dbReference type="PIRSF" id="PIRSF016184">
    <property type="entry name" value="PhzC_PhzF"/>
    <property type="match status" value="1"/>
</dbReference>
<dbReference type="PANTHER" id="PTHR13774:SF32">
    <property type="entry name" value="ANTISENSE-ENHANCING SEQUENCE 1"/>
    <property type="match status" value="1"/>
</dbReference>
<evidence type="ECO:0000313" key="3">
    <source>
        <dbReference type="EMBL" id="SON56393.1"/>
    </source>
</evidence>
<evidence type="ECO:0000256" key="1">
    <source>
        <dbReference type="ARBA" id="ARBA00008270"/>
    </source>
</evidence>
<dbReference type="SUPFAM" id="SSF54506">
    <property type="entry name" value="Diaminopimelate epimerase-like"/>
    <property type="match status" value="1"/>
</dbReference>
<keyword evidence="4" id="KW-1185">Reference proteome</keyword>
<dbReference type="AlphaFoldDB" id="A0A2C9D812"/>
<reference evidence="4" key="1">
    <citation type="submission" date="2017-09" db="EMBL/GenBank/DDBJ databases">
        <title>Genome sequence of Nannocystis excedens DSM 71.</title>
        <authorList>
            <person name="Blom J."/>
        </authorList>
    </citation>
    <scope>NUCLEOTIDE SEQUENCE [LARGE SCALE GENOMIC DNA]</scope>
    <source>
        <strain evidence="4">type strain: E19</strain>
    </source>
</reference>
<accession>A0A2C9D812</accession>